<feature type="domain" description="Bud22" evidence="3">
    <location>
        <begin position="78"/>
        <end position="469"/>
    </location>
</feature>
<evidence type="ECO:0000256" key="1">
    <source>
        <dbReference type="ARBA" id="ARBA00023054"/>
    </source>
</evidence>
<proteinExistence type="predicted"/>
<dbReference type="PANTHER" id="PTHR23325:SF1">
    <property type="entry name" value="SERUM RESPONSE FACTOR-BINDING PROTEIN 1"/>
    <property type="match status" value="1"/>
</dbReference>
<dbReference type="InterPro" id="IPR015158">
    <property type="entry name" value="Bud22_dom"/>
</dbReference>
<dbReference type="Pfam" id="PF09073">
    <property type="entry name" value="BUD22"/>
    <property type="match status" value="1"/>
</dbReference>
<accession>A0A7H9HSV3</accession>
<dbReference type="GO" id="GO:0005634">
    <property type="term" value="C:nucleus"/>
    <property type="evidence" value="ECO:0007669"/>
    <property type="project" value="TreeGrafter"/>
</dbReference>
<feature type="region of interest" description="Disordered" evidence="2">
    <location>
        <begin position="268"/>
        <end position="373"/>
    </location>
</feature>
<dbReference type="Proteomes" id="UP000510647">
    <property type="component" value="Chromosome 4"/>
</dbReference>
<name>A0A7H9HSV3_9SACH</name>
<dbReference type="GO" id="GO:0030490">
    <property type="term" value="P:maturation of SSU-rRNA"/>
    <property type="evidence" value="ECO:0007669"/>
    <property type="project" value="TreeGrafter"/>
</dbReference>
<keyword evidence="1" id="KW-0175">Coiled coil</keyword>
<protein>
    <recommendedName>
        <fullName evidence="3">Bud22 domain-containing protein</fullName>
    </recommendedName>
</protein>
<organism evidence="4 5">
    <name type="scientific">Torulaspora globosa</name>
    <dbReference type="NCBI Taxonomy" id="48254"/>
    <lineage>
        <taxon>Eukaryota</taxon>
        <taxon>Fungi</taxon>
        <taxon>Dikarya</taxon>
        <taxon>Ascomycota</taxon>
        <taxon>Saccharomycotina</taxon>
        <taxon>Saccharomycetes</taxon>
        <taxon>Saccharomycetales</taxon>
        <taxon>Saccharomycetaceae</taxon>
        <taxon>Torulaspora</taxon>
    </lineage>
</organism>
<sequence length="469" mass="54579">MPKDNLLFKLDNLEYQYHYANGDLSNFRPRISGITKFYNAKGKKTSKKVAKLLSKIDLEQLSQQLDALRLQIFNNKVHYLEKNLKSLLVKSLNQYRAKKNAKNDFTSLIEKIRNDYGIDSFTEMVCKSKTIKISIAKVVPSKKAPVANWFVNHEFWKIYNDKKNVFNPSRVWNEVLVPNKFDQLVSTLMNNDKCRSLLSSFESGMNVFLGINRQIESKKESEHVEKDPVVVESETKPDNDNGTQNENDDPNDVAELDEDLLKQYDGLLGDSDQEEDDLENATLNPEVNYNEVTDEEPDREEEDSDIELEDSISDSGNESDRGRTRAKLPELMAGYYSGGDSDEDDDPADDKVAREQISTNEKRKNRRGQRARRKIWEKKYGRQAKHIQREIEKEHLERKRRQEEYEERVAKRAAKAKVLETQNTEPILENKTKTICEREKTEHPSWIAKREAEEKLKNTKFQGKKITFD</sequence>
<keyword evidence="5" id="KW-1185">Reference proteome</keyword>
<feature type="compositionally biased region" description="Basic and acidic residues" evidence="2">
    <location>
        <begin position="218"/>
        <end position="239"/>
    </location>
</feature>
<reference evidence="4 5" key="1">
    <citation type="submission" date="2020-06" db="EMBL/GenBank/DDBJ databases">
        <title>The yeast mating-type switching endonuclease HO is a domesticated member of an unorthodox homing genetic element family.</title>
        <authorList>
            <person name="Coughlan A.Y."/>
            <person name="Lombardi L."/>
            <person name="Braun-Galleani S."/>
            <person name="Martos A.R."/>
            <person name="Galeote V."/>
            <person name="Bigey F."/>
            <person name="Dequin S."/>
            <person name="Byrne K.P."/>
            <person name="Wolfe K.H."/>
        </authorList>
    </citation>
    <scope>NUCLEOTIDE SEQUENCE [LARGE SCALE GENOMIC DNA]</scope>
    <source>
        <strain evidence="4 5">CBS2947</strain>
    </source>
</reference>
<dbReference type="InterPro" id="IPR037393">
    <property type="entry name" value="Bud22/SRFB1"/>
</dbReference>
<evidence type="ECO:0000259" key="3">
    <source>
        <dbReference type="Pfam" id="PF09073"/>
    </source>
</evidence>
<dbReference type="PANTHER" id="PTHR23325">
    <property type="entry name" value="SERUM RESPONSE FACTOR-BINDING"/>
    <property type="match status" value="1"/>
</dbReference>
<dbReference type="AlphaFoldDB" id="A0A7H9HSV3"/>
<feature type="region of interest" description="Disordered" evidence="2">
    <location>
        <begin position="218"/>
        <end position="252"/>
    </location>
</feature>
<feature type="compositionally biased region" description="Acidic residues" evidence="2">
    <location>
        <begin position="292"/>
        <end position="312"/>
    </location>
</feature>
<dbReference type="OrthoDB" id="3364872at2759"/>
<dbReference type="GO" id="GO:0030686">
    <property type="term" value="C:90S preribosome"/>
    <property type="evidence" value="ECO:0007669"/>
    <property type="project" value="TreeGrafter"/>
</dbReference>
<evidence type="ECO:0000313" key="4">
    <source>
        <dbReference type="EMBL" id="QLQ80186.1"/>
    </source>
</evidence>
<feature type="compositionally biased region" description="Basic residues" evidence="2">
    <location>
        <begin position="363"/>
        <end position="373"/>
    </location>
</feature>
<evidence type="ECO:0000313" key="5">
    <source>
        <dbReference type="Proteomes" id="UP000510647"/>
    </source>
</evidence>
<evidence type="ECO:0000256" key="2">
    <source>
        <dbReference type="SAM" id="MobiDB-lite"/>
    </source>
</evidence>
<gene>
    <name evidence="4" type="ORF">HG537_0D01870</name>
</gene>
<dbReference type="EMBL" id="CP059270">
    <property type="protein sequence ID" value="QLQ80186.1"/>
    <property type="molecule type" value="Genomic_DNA"/>
</dbReference>